<dbReference type="Pfam" id="PF07992">
    <property type="entry name" value="Pyr_redox_2"/>
    <property type="match status" value="1"/>
</dbReference>
<dbReference type="InterPro" id="IPR036188">
    <property type="entry name" value="FAD/NAD-bd_sf"/>
</dbReference>
<accession>A0A0F9LJC5</accession>
<proteinExistence type="predicted"/>
<dbReference type="EMBL" id="LAZR01006260">
    <property type="protein sequence ID" value="KKM93478.1"/>
    <property type="molecule type" value="Genomic_DNA"/>
</dbReference>
<evidence type="ECO:0000259" key="3">
    <source>
        <dbReference type="Pfam" id="PF07992"/>
    </source>
</evidence>
<dbReference type="PRINTS" id="PR00368">
    <property type="entry name" value="FADPNR"/>
</dbReference>
<keyword evidence="1" id="KW-0285">Flavoprotein</keyword>
<gene>
    <name evidence="4" type="ORF">LCGC14_1207950</name>
</gene>
<dbReference type="PRINTS" id="PR00469">
    <property type="entry name" value="PNDRDTASEII"/>
</dbReference>
<dbReference type="InterPro" id="IPR050097">
    <property type="entry name" value="Ferredoxin-NADP_redctase_2"/>
</dbReference>
<dbReference type="PANTHER" id="PTHR48105">
    <property type="entry name" value="THIOREDOXIN REDUCTASE 1-RELATED-RELATED"/>
    <property type="match status" value="1"/>
</dbReference>
<dbReference type="GO" id="GO:0016491">
    <property type="term" value="F:oxidoreductase activity"/>
    <property type="evidence" value="ECO:0007669"/>
    <property type="project" value="UniProtKB-KW"/>
</dbReference>
<feature type="domain" description="FAD/NAD(P)-binding" evidence="3">
    <location>
        <begin position="7"/>
        <end position="325"/>
    </location>
</feature>
<sequence>MEEFTCEVLIVGTGPAGLSAGIYCARSNRDVIILDGKEISALARTKEIQNWPGEIDIAGEKLLEKFRGHAESYSENIRIMKGDVISLMLGMGLHMISTRTSNITADVVIIASGKGHRKEIIEGEDALVGYGVSYCALCDGPLYRERNVYLYGNDDEVVDDALALHQMGCIVHIITNIGIEELTETYYQHQYQYQNQNQHRPRHQRHHRNSGELLEDIKNSGIEIIDNTEIIKIIAKSDGIIQKIIYKSTKPEEKDVEELIERELNALFILTHLPSNTIFKKAGVELDERGNVKVDEEQKTSLNGVFAGGDVTGGLYQVVFATAEGARAGINACKYLRHLRKEK</sequence>
<evidence type="ECO:0000256" key="1">
    <source>
        <dbReference type="ARBA" id="ARBA00022630"/>
    </source>
</evidence>
<dbReference type="InterPro" id="IPR023753">
    <property type="entry name" value="FAD/NAD-binding_dom"/>
</dbReference>
<name>A0A0F9LJC5_9ZZZZ</name>
<dbReference type="SUPFAM" id="SSF51905">
    <property type="entry name" value="FAD/NAD(P)-binding domain"/>
    <property type="match status" value="1"/>
</dbReference>
<evidence type="ECO:0000256" key="2">
    <source>
        <dbReference type="ARBA" id="ARBA00023002"/>
    </source>
</evidence>
<dbReference type="AlphaFoldDB" id="A0A0F9LJC5"/>
<comment type="caution">
    <text evidence="4">The sequence shown here is derived from an EMBL/GenBank/DDBJ whole genome shotgun (WGS) entry which is preliminary data.</text>
</comment>
<protein>
    <recommendedName>
        <fullName evidence="3">FAD/NAD(P)-binding domain-containing protein</fullName>
    </recommendedName>
</protein>
<reference evidence="4" key="1">
    <citation type="journal article" date="2015" name="Nature">
        <title>Complex archaea that bridge the gap between prokaryotes and eukaryotes.</title>
        <authorList>
            <person name="Spang A."/>
            <person name="Saw J.H."/>
            <person name="Jorgensen S.L."/>
            <person name="Zaremba-Niedzwiedzka K."/>
            <person name="Martijn J."/>
            <person name="Lind A.E."/>
            <person name="van Eijk R."/>
            <person name="Schleper C."/>
            <person name="Guy L."/>
            <person name="Ettema T.J."/>
        </authorList>
    </citation>
    <scope>NUCLEOTIDE SEQUENCE</scope>
</reference>
<keyword evidence="2" id="KW-0560">Oxidoreductase</keyword>
<organism evidence="4">
    <name type="scientific">marine sediment metagenome</name>
    <dbReference type="NCBI Taxonomy" id="412755"/>
    <lineage>
        <taxon>unclassified sequences</taxon>
        <taxon>metagenomes</taxon>
        <taxon>ecological metagenomes</taxon>
    </lineage>
</organism>
<evidence type="ECO:0000313" key="4">
    <source>
        <dbReference type="EMBL" id="KKM93478.1"/>
    </source>
</evidence>
<dbReference type="Gene3D" id="3.50.50.60">
    <property type="entry name" value="FAD/NAD(P)-binding domain"/>
    <property type="match status" value="4"/>
</dbReference>